<dbReference type="EMBL" id="FOLW01000003">
    <property type="protein sequence ID" value="SFC63975.1"/>
    <property type="molecule type" value="Genomic_DNA"/>
</dbReference>
<evidence type="ECO:0000313" key="2">
    <source>
        <dbReference type="EMBL" id="SFC63975.1"/>
    </source>
</evidence>
<feature type="signal peptide" evidence="1">
    <location>
        <begin position="1"/>
        <end position="21"/>
    </location>
</feature>
<accession>A0AAJ4W9Y0</accession>
<dbReference type="AlphaFoldDB" id="A0AAJ4W9Y0"/>
<evidence type="ECO:0000256" key="1">
    <source>
        <dbReference type="SAM" id="SignalP"/>
    </source>
</evidence>
<organism evidence="2 3">
    <name type="scientific">Pragia fontium DSM 5563 = ATCC 49100</name>
    <dbReference type="NCBI Taxonomy" id="1122977"/>
    <lineage>
        <taxon>Bacteria</taxon>
        <taxon>Pseudomonadati</taxon>
        <taxon>Pseudomonadota</taxon>
        <taxon>Gammaproteobacteria</taxon>
        <taxon>Enterobacterales</taxon>
        <taxon>Budviciaceae</taxon>
        <taxon>Pragia</taxon>
    </lineage>
</organism>
<sequence>MKIKILLPTLIGMTYAAAALAVSPGNYDTRFNISAQVPGSAMITTPEGTPITQLDIHLIPSGSPYAAPATLSADTVSIRPLRLWSNSSADDKVRLTLDDGNSATGRPFTLNSSSGAQLNKMEYKISTIDHTGKKAFLYSGAQHDYLLTRHVGYAEQEIAFVFESQRVHNAYKPGDYSGVVYANVAVMP</sequence>
<reference evidence="2 3" key="1">
    <citation type="submission" date="2016-10" db="EMBL/GenBank/DDBJ databases">
        <authorList>
            <person name="Varghese N."/>
            <person name="Submissions S."/>
        </authorList>
    </citation>
    <scope>NUCLEOTIDE SEQUENCE [LARGE SCALE GENOMIC DNA]</scope>
    <source>
        <strain evidence="2 3">DSM 5563</strain>
    </source>
</reference>
<dbReference type="Proteomes" id="UP000226420">
    <property type="component" value="Unassembled WGS sequence"/>
</dbReference>
<comment type="caution">
    <text evidence="2">The sequence shown here is derived from an EMBL/GenBank/DDBJ whole genome shotgun (WGS) entry which is preliminary data.</text>
</comment>
<feature type="chain" id="PRO_5042600712" description="Fimbrial protein" evidence="1">
    <location>
        <begin position="22"/>
        <end position="188"/>
    </location>
</feature>
<proteinExistence type="predicted"/>
<dbReference type="RefSeq" id="WP_074821731.1">
    <property type="nucleotide sequence ID" value="NZ_FOLW01000003.1"/>
</dbReference>
<gene>
    <name evidence="2" type="ORF">SAMN02745723_103183</name>
</gene>
<evidence type="ECO:0008006" key="4">
    <source>
        <dbReference type="Google" id="ProtNLM"/>
    </source>
</evidence>
<keyword evidence="1" id="KW-0732">Signal</keyword>
<evidence type="ECO:0000313" key="3">
    <source>
        <dbReference type="Proteomes" id="UP000226420"/>
    </source>
</evidence>
<name>A0AAJ4W9Y0_9GAMM</name>
<protein>
    <recommendedName>
        <fullName evidence="4">Fimbrial protein</fullName>
    </recommendedName>
</protein>